<proteinExistence type="inferred from homology"/>
<evidence type="ECO:0000313" key="6">
    <source>
        <dbReference type="Proteomes" id="UP000298327"/>
    </source>
</evidence>
<dbReference type="EMBL" id="SEOQ01000003">
    <property type="protein sequence ID" value="TFY72881.1"/>
    <property type="molecule type" value="Genomic_DNA"/>
</dbReference>
<evidence type="ECO:0000256" key="3">
    <source>
        <dbReference type="ARBA" id="ARBA00023002"/>
    </source>
</evidence>
<keyword evidence="6" id="KW-1185">Reference proteome</keyword>
<evidence type="ECO:0000256" key="4">
    <source>
        <dbReference type="RuleBase" id="RU000363"/>
    </source>
</evidence>
<name>A0A4Y9ZGD6_9AGAM</name>
<keyword evidence="3" id="KW-0560">Oxidoreductase</keyword>
<dbReference type="Proteomes" id="UP000298327">
    <property type="component" value="Unassembled WGS sequence"/>
</dbReference>
<keyword evidence="2" id="KW-0521">NADP</keyword>
<dbReference type="PROSITE" id="PS00061">
    <property type="entry name" value="ADH_SHORT"/>
    <property type="match status" value="1"/>
</dbReference>
<evidence type="ECO:0000313" key="5">
    <source>
        <dbReference type="EMBL" id="TFY72881.1"/>
    </source>
</evidence>
<dbReference type="PANTHER" id="PTHR43669:SF3">
    <property type="entry name" value="ALCOHOL DEHYDROGENASE, PUTATIVE (AFU_ORTHOLOGUE AFUA_3G03445)-RELATED"/>
    <property type="match status" value="1"/>
</dbReference>
<dbReference type="PANTHER" id="PTHR43669">
    <property type="entry name" value="5-KETO-D-GLUCONATE 5-REDUCTASE"/>
    <property type="match status" value="1"/>
</dbReference>
<evidence type="ECO:0000256" key="2">
    <source>
        <dbReference type="ARBA" id="ARBA00022857"/>
    </source>
</evidence>
<comment type="caution">
    <text evidence="5">The sequence shown here is derived from an EMBL/GenBank/DDBJ whole genome shotgun (WGS) entry which is preliminary data.</text>
</comment>
<dbReference type="CDD" id="cd05233">
    <property type="entry name" value="SDR_c"/>
    <property type="match status" value="1"/>
</dbReference>
<dbReference type="InterPro" id="IPR020904">
    <property type="entry name" value="Sc_DH/Rdtase_CS"/>
</dbReference>
<dbReference type="PRINTS" id="PR00081">
    <property type="entry name" value="GDHRDH"/>
</dbReference>
<dbReference type="Gene3D" id="3.40.50.720">
    <property type="entry name" value="NAD(P)-binding Rossmann-like Domain"/>
    <property type="match status" value="1"/>
</dbReference>
<dbReference type="SUPFAM" id="SSF51735">
    <property type="entry name" value="NAD(P)-binding Rossmann-fold domains"/>
    <property type="match status" value="1"/>
</dbReference>
<dbReference type="GO" id="GO:0016491">
    <property type="term" value="F:oxidoreductase activity"/>
    <property type="evidence" value="ECO:0007669"/>
    <property type="project" value="UniProtKB-KW"/>
</dbReference>
<dbReference type="STRING" id="205917.A0A4Y9ZGD6"/>
<dbReference type="PRINTS" id="PR00080">
    <property type="entry name" value="SDRFAMILY"/>
</dbReference>
<protein>
    <submittedName>
        <fullName evidence="5">Uncharacterized protein</fullName>
    </submittedName>
</protein>
<dbReference type="FunFam" id="3.40.50.720:FF:000084">
    <property type="entry name" value="Short-chain dehydrogenase reductase"/>
    <property type="match status" value="1"/>
</dbReference>
<evidence type="ECO:0000256" key="1">
    <source>
        <dbReference type="ARBA" id="ARBA00006484"/>
    </source>
</evidence>
<gene>
    <name evidence="5" type="ORF">EVG20_g153</name>
</gene>
<comment type="similarity">
    <text evidence="1 4">Belongs to the short-chain dehydrogenases/reductases (SDR) family.</text>
</comment>
<reference evidence="5 6" key="1">
    <citation type="submission" date="2019-02" db="EMBL/GenBank/DDBJ databases">
        <title>Genome sequencing of the rare red list fungi Dentipellis fragilis.</title>
        <authorList>
            <person name="Buettner E."/>
            <person name="Kellner H."/>
        </authorList>
    </citation>
    <scope>NUCLEOTIDE SEQUENCE [LARGE SCALE GENOMIC DNA]</scope>
    <source>
        <strain evidence="5 6">DSM 105465</strain>
    </source>
</reference>
<sequence>MTSGKGKVGLVTGASSGIGRATAIALAREGWSLALTARREEELQATLEMCKAASATPFSGIVVKGDVTDEAFVKELFSTTVKHFGRLDMLFNNAGVSAPPTLTEDLELETFARVMNTNVIGPFLCTREAMRIFRSQKPKGGRIINNGSLSAHTPRPHSIAYTTSKHAISGLTKSIALDGRRDEITCTQVDIGNVYTSLSTGGSVGGDTGSDDKVLHIQPYGQKALEAIFDVVHVASQIASVAALPNSVTVLWLNVMATDMPFVGRG</sequence>
<dbReference type="InterPro" id="IPR036291">
    <property type="entry name" value="NAD(P)-bd_dom_sf"/>
</dbReference>
<dbReference type="OrthoDB" id="1933717at2759"/>
<accession>A0A4Y9ZGD6</accession>
<dbReference type="InterPro" id="IPR002347">
    <property type="entry name" value="SDR_fam"/>
</dbReference>
<dbReference type="Pfam" id="PF00106">
    <property type="entry name" value="adh_short"/>
    <property type="match status" value="1"/>
</dbReference>
<organism evidence="5 6">
    <name type="scientific">Dentipellis fragilis</name>
    <dbReference type="NCBI Taxonomy" id="205917"/>
    <lineage>
        <taxon>Eukaryota</taxon>
        <taxon>Fungi</taxon>
        <taxon>Dikarya</taxon>
        <taxon>Basidiomycota</taxon>
        <taxon>Agaricomycotina</taxon>
        <taxon>Agaricomycetes</taxon>
        <taxon>Russulales</taxon>
        <taxon>Hericiaceae</taxon>
        <taxon>Dentipellis</taxon>
    </lineage>
</organism>
<dbReference type="AlphaFoldDB" id="A0A4Y9ZGD6"/>